<evidence type="ECO:0000256" key="11">
    <source>
        <dbReference type="ARBA" id="ARBA00023033"/>
    </source>
</evidence>
<keyword evidence="7" id="KW-0256">Endoplasmic reticulum</keyword>
<dbReference type="OMA" id="CFYELAR"/>
<dbReference type="Pfam" id="PF00067">
    <property type="entry name" value="p450"/>
    <property type="match status" value="1"/>
</dbReference>
<dbReference type="PROSITE" id="PS00086">
    <property type="entry name" value="CYTOCHROME_P450"/>
    <property type="match status" value="1"/>
</dbReference>
<comment type="similarity">
    <text evidence="4 14">Belongs to the cytochrome P450 family.</text>
</comment>
<sequence length="496" mass="57267">MDFLVLIVGVLIGALVLVLWMEQKFTYWRQLGVPYEEPDFFYGNLKGVDQYQHDGLLTQKFYEKFKGKGPFVGVYFFLKPVAIPTDIELVKNILIKDFNFFHDRGLYYNERDDPLSAHLLNLQGLKWKQIRTQISPTFSSGKMKMMFTTMARVAQKFENKIEEVCKGGAEVDAKKLMARFAVDVIGTCAFGLETNSLEDDTNEYFRLGLSVFDNPRHGTMFMMLLLAFQEYARKFRLKFFRDEVINFYTKVVRDTVRYRLANNVERDDFMQLLIKLHTSHGKDNLSFNDLLAQAFVFHVGGVETSATTLQFCFYELARNPDLQSEARNHINEVLRKHNGELTYEALKDMKYLEQVILETLRKYPPAGTLVRETTQDYKIPGTKFILEKGTCIFIPAYAIHHDPEFYPNPLKFNPENFSVENVKDRPSASFLTFGEGPRRCIGARFGMIQVKLGVIAGLRRFRYSVSSKTKEPLKLLTKALAIQAEGGIWLNIESMD</sequence>
<keyword evidence="6 13" id="KW-0479">Metal-binding</keyword>
<feature type="binding site" description="axial binding residue" evidence="13">
    <location>
        <position position="440"/>
    </location>
    <ligand>
        <name>heme</name>
        <dbReference type="ChEBI" id="CHEBI:30413"/>
    </ligand>
    <ligandPart>
        <name>Fe</name>
        <dbReference type="ChEBI" id="CHEBI:18248"/>
    </ligandPart>
</feature>
<keyword evidence="16" id="KW-1185">Reference proteome</keyword>
<dbReference type="InterPro" id="IPR002402">
    <property type="entry name" value="Cyt_P450_E_grp-II"/>
</dbReference>
<evidence type="ECO:0000256" key="4">
    <source>
        <dbReference type="ARBA" id="ARBA00010617"/>
    </source>
</evidence>
<accession>A0A7R8YSH0</accession>
<dbReference type="GO" id="GO:0020037">
    <property type="term" value="F:heme binding"/>
    <property type="evidence" value="ECO:0007669"/>
    <property type="project" value="InterPro"/>
</dbReference>
<evidence type="ECO:0000313" key="16">
    <source>
        <dbReference type="Proteomes" id="UP000594454"/>
    </source>
</evidence>
<dbReference type="OrthoDB" id="2789670at2759"/>
<evidence type="ECO:0000256" key="9">
    <source>
        <dbReference type="ARBA" id="ARBA00023002"/>
    </source>
</evidence>
<proteinExistence type="inferred from homology"/>
<dbReference type="FunCoup" id="A0A7R8YSH0">
    <property type="interactions" value="41"/>
</dbReference>
<evidence type="ECO:0000256" key="6">
    <source>
        <dbReference type="ARBA" id="ARBA00022723"/>
    </source>
</evidence>
<dbReference type="CDD" id="cd11056">
    <property type="entry name" value="CYP6-like"/>
    <property type="match status" value="1"/>
</dbReference>
<dbReference type="InterPro" id="IPR017972">
    <property type="entry name" value="Cyt_P450_CS"/>
</dbReference>
<keyword evidence="9 14" id="KW-0560">Oxidoreductase</keyword>
<dbReference type="GO" id="GO:0005506">
    <property type="term" value="F:iron ion binding"/>
    <property type="evidence" value="ECO:0007669"/>
    <property type="project" value="InterPro"/>
</dbReference>
<dbReference type="Proteomes" id="UP000594454">
    <property type="component" value="Chromosome 3"/>
</dbReference>
<dbReference type="Gene3D" id="1.10.630.10">
    <property type="entry name" value="Cytochrome P450"/>
    <property type="match status" value="1"/>
</dbReference>
<keyword evidence="10 13" id="KW-0408">Iron</keyword>
<dbReference type="GO" id="GO:0005789">
    <property type="term" value="C:endoplasmic reticulum membrane"/>
    <property type="evidence" value="ECO:0007669"/>
    <property type="project" value="UniProtKB-SubCell"/>
</dbReference>
<dbReference type="InterPro" id="IPR050476">
    <property type="entry name" value="Insect_CytP450_Detox"/>
</dbReference>
<comment type="subcellular location">
    <subcellularLocation>
        <location evidence="3">Endoplasmic reticulum membrane</location>
        <topology evidence="3">Peripheral membrane protein</topology>
    </subcellularLocation>
    <subcellularLocation>
        <location evidence="2">Microsome membrane</location>
        <topology evidence="2">Peripheral membrane protein</topology>
    </subcellularLocation>
</comment>
<dbReference type="FunFam" id="1.10.630.10:FF:000042">
    <property type="entry name" value="Cytochrome P450"/>
    <property type="match status" value="1"/>
</dbReference>
<keyword evidence="5 13" id="KW-0349">Heme</keyword>
<evidence type="ECO:0000256" key="10">
    <source>
        <dbReference type="ARBA" id="ARBA00023004"/>
    </source>
</evidence>
<dbReference type="AlphaFoldDB" id="A0A7R8YSH0"/>
<dbReference type="SUPFAM" id="SSF48264">
    <property type="entry name" value="Cytochrome P450"/>
    <property type="match status" value="1"/>
</dbReference>
<evidence type="ECO:0000256" key="5">
    <source>
        <dbReference type="ARBA" id="ARBA00022617"/>
    </source>
</evidence>
<dbReference type="PRINTS" id="PR00464">
    <property type="entry name" value="EP450II"/>
</dbReference>
<keyword evidence="11 14" id="KW-0503">Monooxygenase</keyword>
<evidence type="ECO:0000256" key="7">
    <source>
        <dbReference type="ARBA" id="ARBA00022824"/>
    </source>
</evidence>
<evidence type="ECO:0000256" key="3">
    <source>
        <dbReference type="ARBA" id="ARBA00004406"/>
    </source>
</evidence>
<keyword evidence="8" id="KW-0492">Microsome</keyword>
<evidence type="ECO:0000256" key="8">
    <source>
        <dbReference type="ARBA" id="ARBA00022848"/>
    </source>
</evidence>
<evidence type="ECO:0000256" key="12">
    <source>
        <dbReference type="ARBA" id="ARBA00023136"/>
    </source>
</evidence>
<dbReference type="PRINTS" id="PR00385">
    <property type="entry name" value="P450"/>
</dbReference>
<dbReference type="PANTHER" id="PTHR24292">
    <property type="entry name" value="CYTOCHROME P450"/>
    <property type="match status" value="1"/>
</dbReference>
<gene>
    <name evidence="15" type="ORF">HERILL_LOCUS6684</name>
</gene>
<comment type="cofactor">
    <cofactor evidence="1 13">
        <name>heme</name>
        <dbReference type="ChEBI" id="CHEBI:30413"/>
    </cofactor>
</comment>
<name>A0A7R8YSH0_HERIL</name>
<dbReference type="GO" id="GO:0004497">
    <property type="term" value="F:monooxygenase activity"/>
    <property type="evidence" value="ECO:0007669"/>
    <property type="project" value="UniProtKB-KW"/>
</dbReference>
<dbReference type="InterPro" id="IPR001128">
    <property type="entry name" value="Cyt_P450"/>
</dbReference>
<evidence type="ECO:0000256" key="2">
    <source>
        <dbReference type="ARBA" id="ARBA00004174"/>
    </source>
</evidence>
<evidence type="ECO:0000313" key="15">
    <source>
        <dbReference type="EMBL" id="CAD7083748.1"/>
    </source>
</evidence>
<evidence type="ECO:0000256" key="14">
    <source>
        <dbReference type="RuleBase" id="RU000461"/>
    </source>
</evidence>
<dbReference type="EMBL" id="LR899011">
    <property type="protein sequence ID" value="CAD7083748.1"/>
    <property type="molecule type" value="Genomic_DNA"/>
</dbReference>
<dbReference type="PANTHER" id="PTHR24292:SF103">
    <property type="entry name" value="CYTOCHROME P450 6BS1"/>
    <property type="match status" value="1"/>
</dbReference>
<protein>
    <recommendedName>
        <fullName evidence="17">Cytochrome P450</fullName>
    </recommendedName>
</protein>
<organism evidence="15 16">
    <name type="scientific">Hermetia illucens</name>
    <name type="common">Black soldier fly</name>
    <dbReference type="NCBI Taxonomy" id="343691"/>
    <lineage>
        <taxon>Eukaryota</taxon>
        <taxon>Metazoa</taxon>
        <taxon>Ecdysozoa</taxon>
        <taxon>Arthropoda</taxon>
        <taxon>Hexapoda</taxon>
        <taxon>Insecta</taxon>
        <taxon>Pterygota</taxon>
        <taxon>Neoptera</taxon>
        <taxon>Endopterygota</taxon>
        <taxon>Diptera</taxon>
        <taxon>Brachycera</taxon>
        <taxon>Stratiomyomorpha</taxon>
        <taxon>Stratiomyidae</taxon>
        <taxon>Hermetiinae</taxon>
        <taxon>Hermetia</taxon>
    </lineage>
</organism>
<dbReference type="GO" id="GO:0016705">
    <property type="term" value="F:oxidoreductase activity, acting on paired donors, with incorporation or reduction of molecular oxygen"/>
    <property type="evidence" value="ECO:0007669"/>
    <property type="project" value="InterPro"/>
</dbReference>
<evidence type="ECO:0000256" key="1">
    <source>
        <dbReference type="ARBA" id="ARBA00001971"/>
    </source>
</evidence>
<reference evidence="15 16" key="1">
    <citation type="submission" date="2020-11" db="EMBL/GenBank/DDBJ databases">
        <authorList>
            <person name="Wallbank WR R."/>
            <person name="Pardo Diaz C."/>
            <person name="Kozak K."/>
            <person name="Martin S."/>
            <person name="Jiggins C."/>
            <person name="Moest M."/>
            <person name="Warren A I."/>
            <person name="Generalovic N T."/>
            <person name="Byers J.R.P. K."/>
            <person name="Montejo-Kovacevich G."/>
            <person name="Yen C E."/>
        </authorList>
    </citation>
    <scope>NUCLEOTIDE SEQUENCE [LARGE SCALE GENOMIC DNA]</scope>
</reference>
<dbReference type="InterPro" id="IPR036396">
    <property type="entry name" value="Cyt_P450_sf"/>
</dbReference>
<dbReference type="InParanoid" id="A0A7R8YSH0"/>
<evidence type="ECO:0008006" key="17">
    <source>
        <dbReference type="Google" id="ProtNLM"/>
    </source>
</evidence>
<evidence type="ECO:0000256" key="13">
    <source>
        <dbReference type="PIRSR" id="PIRSR602402-1"/>
    </source>
</evidence>
<keyword evidence="12" id="KW-0472">Membrane</keyword>